<dbReference type="CDD" id="cd07377">
    <property type="entry name" value="WHTH_GntR"/>
    <property type="match status" value="1"/>
</dbReference>
<dbReference type="SMART" id="SM00895">
    <property type="entry name" value="FCD"/>
    <property type="match status" value="1"/>
</dbReference>
<dbReference type="PROSITE" id="PS50949">
    <property type="entry name" value="HTH_GNTR"/>
    <property type="match status" value="1"/>
</dbReference>
<dbReference type="PRINTS" id="PR00035">
    <property type="entry name" value="HTHGNTR"/>
</dbReference>
<evidence type="ECO:0000256" key="4">
    <source>
        <dbReference type="SAM" id="MobiDB-lite"/>
    </source>
</evidence>
<evidence type="ECO:0000259" key="5">
    <source>
        <dbReference type="PROSITE" id="PS50949"/>
    </source>
</evidence>
<keyword evidence="2 6" id="KW-0238">DNA-binding</keyword>
<keyword evidence="1" id="KW-0805">Transcription regulation</keyword>
<proteinExistence type="predicted"/>
<dbReference type="GO" id="GO:0003700">
    <property type="term" value="F:DNA-binding transcription factor activity"/>
    <property type="evidence" value="ECO:0007669"/>
    <property type="project" value="InterPro"/>
</dbReference>
<keyword evidence="7" id="KW-1185">Reference proteome</keyword>
<name>A0A1M5ZEW4_9BURK</name>
<accession>A0A1M5ZEW4</accession>
<protein>
    <submittedName>
        <fullName evidence="6">DNA-binding transcriptional regulator, FadR family</fullName>
    </submittedName>
</protein>
<dbReference type="InterPro" id="IPR036390">
    <property type="entry name" value="WH_DNA-bd_sf"/>
</dbReference>
<dbReference type="InterPro" id="IPR036388">
    <property type="entry name" value="WH-like_DNA-bd_sf"/>
</dbReference>
<feature type="region of interest" description="Disordered" evidence="4">
    <location>
        <begin position="227"/>
        <end position="246"/>
    </location>
</feature>
<dbReference type="PANTHER" id="PTHR43537">
    <property type="entry name" value="TRANSCRIPTIONAL REGULATOR, GNTR FAMILY"/>
    <property type="match status" value="1"/>
</dbReference>
<dbReference type="Proteomes" id="UP000184226">
    <property type="component" value="Unassembled WGS sequence"/>
</dbReference>
<sequence length="246" mass="26558">MDNEWLKGVAAGAAVSRTRIVDQVRDSLLAAIRQGALKVNDRLPSENEMATTFGVSRPVIREAITSLQVLGLIASRPGSGNFVASSEVNADLILGGFRTSDLSQVRKYLELPSAEQSAIRATDQQMQSLSKLLSTMESESDPEKRNLLDAEFHVQIAISSGNALLAKLIAGLRRLLEEESKTATAISAGRRLPVHFEHHAILEAIQSRDPAAARKAMLDHLDAVEKTINDSPQADGASGSARLRRT</sequence>
<dbReference type="GO" id="GO:0003677">
    <property type="term" value="F:DNA binding"/>
    <property type="evidence" value="ECO:0007669"/>
    <property type="project" value="UniProtKB-KW"/>
</dbReference>
<evidence type="ECO:0000313" key="6">
    <source>
        <dbReference type="EMBL" id="SHI22473.1"/>
    </source>
</evidence>
<reference evidence="6 7" key="1">
    <citation type="submission" date="2016-11" db="EMBL/GenBank/DDBJ databases">
        <authorList>
            <person name="Jaros S."/>
            <person name="Januszkiewicz K."/>
            <person name="Wedrychowicz H."/>
        </authorList>
    </citation>
    <scope>NUCLEOTIDE SEQUENCE [LARGE SCALE GENOMIC DNA]</scope>
    <source>
        <strain evidence="6 7">CGMCC 1.10190</strain>
    </source>
</reference>
<dbReference type="OrthoDB" id="5296437at2"/>
<evidence type="ECO:0000313" key="7">
    <source>
        <dbReference type="Proteomes" id="UP000184226"/>
    </source>
</evidence>
<dbReference type="SUPFAM" id="SSF48008">
    <property type="entry name" value="GntR ligand-binding domain-like"/>
    <property type="match status" value="1"/>
</dbReference>
<dbReference type="InterPro" id="IPR011711">
    <property type="entry name" value="GntR_C"/>
</dbReference>
<feature type="domain" description="HTH gntR-type" evidence="5">
    <location>
        <begin position="18"/>
        <end position="86"/>
    </location>
</feature>
<dbReference type="Gene3D" id="1.10.10.10">
    <property type="entry name" value="Winged helix-like DNA-binding domain superfamily/Winged helix DNA-binding domain"/>
    <property type="match status" value="1"/>
</dbReference>
<dbReference type="PANTHER" id="PTHR43537:SF5">
    <property type="entry name" value="UXU OPERON TRANSCRIPTIONAL REGULATOR"/>
    <property type="match status" value="1"/>
</dbReference>
<evidence type="ECO:0000256" key="2">
    <source>
        <dbReference type="ARBA" id="ARBA00023125"/>
    </source>
</evidence>
<dbReference type="SUPFAM" id="SSF46785">
    <property type="entry name" value="Winged helix' DNA-binding domain"/>
    <property type="match status" value="1"/>
</dbReference>
<dbReference type="RefSeq" id="WP_073107162.1">
    <property type="nucleotide sequence ID" value="NZ_FQXE01000014.1"/>
</dbReference>
<dbReference type="Pfam" id="PF07729">
    <property type="entry name" value="FCD"/>
    <property type="match status" value="1"/>
</dbReference>
<organism evidence="6 7">
    <name type="scientific">Pollutimonas bauzanensis</name>
    <dbReference type="NCBI Taxonomy" id="658167"/>
    <lineage>
        <taxon>Bacteria</taxon>
        <taxon>Pseudomonadati</taxon>
        <taxon>Pseudomonadota</taxon>
        <taxon>Betaproteobacteria</taxon>
        <taxon>Burkholderiales</taxon>
        <taxon>Alcaligenaceae</taxon>
        <taxon>Pollutimonas</taxon>
    </lineage>
</organism>
<dbReference type="Gene3D" id="1.20.120.530">
    <property type="entry name" value="GntR ligand-binding domain-like"/>
    <property type="match status" value="1"/>
</dbReference>
<gene>
    <name evidence="6" type="ORF">SAMN04488135_11421</name>
</gene>
<keyword evidence="3" id="KW-0804">Transcription</keyword>
<dbReference type="InterPro" id="IPR000524">
    <property type="entry name" value="Tscrpt_reg_HTH_GntR"/>
</dbReference>
<evidence type="ECO:0000256" key="1">
    <source>
        <dbReference type="ARBA" id="ARBA00023015"/>
    </source>
</evidence>
<dbReference type="InterPro" id="IPR008920">
    <property type="entry name" value="TF_FadR/GntR_C"/>
</dbReference>
<dbReference type="EMBL" id="FQXE01000014">
    <property type="protein sequence ID" value="SHI22473.1"/>
    <property type="molecule type" value="Genomic_DNA"/>
</dbReference>
<dbReference type="AlphaFoldDB" id="A0A1M5ZEW4"/>
<evidence type="ECO:0000256" key="3">
    <source>
        <dbReference type="ARBA" id="ARBA00023163"/>
    </source>
</evidence>
<dbReference type="SMART" id="SM00345">
    <property type="entry name" value="HTH_GNTR"/>
    <property type="match status" value="1"/>
</dbReference>
<dbReference type="STRING" id="658167.SAMN04488135_11421"/>
<dbReference type="Pfam" id="PF00392">
    <property type="entry name" value="GntR"/>
    <property type="match status" value="1"/>
</dbReference>